<name>A0A2W5D9H8_9BURK</name>
<protein>
    <submittedName>
        <fullName evidence="1">Uncharacterized protein</fullName>
    </submittedName>
</protein>
<proteinExistence type="predicted"/>
<reference evidence="1 2" key="1">
    <citation type="submission" date="2017-08" db="EMBL/GenBank/DDBJ databases">
        <title>Infants hospitalized years apart are colonized by the same room-sourced microbial strains.</title>
        <authorList>
            <person name="Brooks B."/>
            <person name="Olm M.R."/>
            <person name="Firek B.A."/>
            <person name="Baker R."/>
            <person name="Thomas B.C."/>
            <person name="Morowitz M.J."/>
            <person name="Banfield J.F."/>
        </authorList>
    </citation>
    <scope>NUCLEOTIDE SEQUENCE [LARGE SCALE GENOMIC DNA]</scope>
    <source>
        <strain evidence="1">S2_012_000_R2_81</strain>
    </source>
</reference>
<dbReference type="EMBL" id="QFOD01000033">
    <property type="protein sequence ID" value="PZP27218.1"/>
    <property type="molecule type" value="Genomic_DNA"/>
</dbReference>
<evidence type="ECO:0000313" key="2">
    <source>
        <dbReference type="Proteomes" id="UP000249633"/>
    </source>
</evidence>
<gene>
    <name evidence="1" type="ORF">DI603_22405</name>
</gene>
<dbReference type="Proteomes" id="UP000249633">
    <property type="component" value="Unassembled WGS sequence"/>
</dbReference>
<comment type="caution">
    <text evidence="1">The sequence shown here is derived from an EMBL/GenBank/DDBJ whole genome shotgun (WGS) entry which is preliminary data.</text>
</comment>
<evidence type="ECO:0000313" key="1">
    <source>
        <dbReference type="EMBL" id="PZP27218.1"/>
    </source>
</evidence>
<accession>A0A2W5D9H8</accession>
<dbReference type="AlphaFoldDB" id="A0A2W5D9H8"/>
<organism evidence="1 2">
    <name type="scientific">Roseateles depolymerans</name>
    <dbReference type="NCBI Taxonomy" id="76731"/>
    <lineage>
        <taxon>Bacteria</taxon>
        <taxon>Pseudomonadati</taxon>
        <taxon>Pseudomonadota</taxon>
        <taxon>Betaproteobacteria</taxon>
        <taxon>Burkholderiales</taxon>
        <taxon>Sphaerotilaceae</taxon>
        <taxon>Roseateles</taxon>
    </lineage>
</organism>
<sequence>MPHSAPSASADYAPIVFGVKAPRLLGALPDGRGQLWSADVKAVRPGLFCKVFAGVLFVESDGTAYAVGMEAPDGRSAMLKDDWATLQQGFILFLREQTRVDKDALGVFAPVFDGVDYGCEGSATAAYVAVRDVELRLGVGYETADGEYELVGIGRSADWVANARMTLPFDELSSA</sequence>